<dbReference type="RefSeq" id="WP_238712834.1">
    <property type="nucleotide sequence ID" value="NZ_JAEPBH010000008.1"/>
</dbReference>
<feature type="domain" description="Fimbrial adhesin MrpH C-terminal" evidence="1">
    <location>
        <begin position="177"/>
        <end position="284"/>
    </location>
</feature>
<organism evidence="2 3">
    <name type="scientific">Tenebrionibacter intestinalis</name>
    <dbReference type="NCBI Taxonomy" id="2799638"/>
    <lineage>
        <taxon>Bacteria</taxon>
        <taxon>Pseudomonadati</taxon>
        <taxon>Pseudomonadota</taxon>
        <taxon>Gammaproteobacteria</taxon>
        <taxon>Enterobacterales</taxon>
        <taxon>Enterobacteriaceae</taxon>
        <taxon>Tenebrionibacter/Tenebrionicola group</taxon>
        <taxon>Tenebrionibacter</taxon>
    </lineage>
</organism>
<protein>
    <recommendedName>
        <fullName evidence="1">Fimbrial adhesin MrpH C-terminal domain-containing protein</fullName>
    </recommendedName>
</protein>
<reference evidence="2" key="1">
    <citation type="submission" date="2021-01" db="EMBL/GenBank/DDBJ databases">
        <title>Intestinitalea alba gen. nov., sp. nov., a novel genus of the family Enterobacteriaceae, isolated from the gut of the plastic-eating mealworm Tenebrio molitor L.</title>
        <authorList>
            <person name="Yang Y."/>
        </authorList>
    </citation>
    <scope>NUCLEOTIDE SEQUENCE</scope>
    <source>
        <strain evidence="2">BIT-L3</strain>
    </source>
</reference>
<dbReference type="InterPro" id="IPR008966">
    <property type="entry name" value="Adhesion_dom_sf"/>
</dbReference>
<sequence length="289" mass="30738">MKNFIYLLFLPGKTTLQWGLKTALPVALYIFSLSISPAHALGHPEIVDVISVDVSECPNGYPGLTACYKYSWKFSSNDIPGNLFFPHGKFDVLVNSSGDNYLQTNAPWSFGVPNNSSVTWASLIQTMINNTGTSGEGIYSAPIHWKGCFTFGVSDNRQSHQLPGAKCFRAPPPQVSCNFNLDNINIDFGTLNTKEVNGAQRSVPVTLTCSSAVTASISNLDNGNITLKNGGNAGLTASLYVNGTSLASEQQINLAAGDNALTVMATLKTDGNIVAGDYSASTILSIALQ</sequence>
<dbReference type="AlphaFoldDB" id="A0A8K0XYK3"/>
<comment type="caution">
    <text evidence="2">The sequence shown here is derived from an EMBL/GenBank/DDBJ whole genome shotgun (WGS) entry which is preliminary data.</text>
</comment>
<gene>
    <name evidence="2" type="ORF">JJB97_04735</name>
</gene>
<accession>A0A8K0XYK3</accession>
<evidence type="ECO:0000259" key="1">
    <source>
        <dbReference type="Pfam" id="PF24223"/>
    </source>
</evidence>
<proteinExistence type="predicted"/>
<dbReference type="GO" id="GO:0007155">
    <property type="term" value="P:cell adhesion"/>
    <property type="evidence" value="ECO:0007669"/>
    <property type="project" value="InterPro"/>
</dbReference>
<dbReference type="Pfam" id="PF24223">
    <property type="entry name" value="MrpH_C"/>
    <property type="match status" value="1"/>
</dbReference>
<name>A0A8K0XYK3_9ENTR</name>
<dbReference type="Proteomes" id="UP000659047">
    <property type="component" value="Unassembled WGS sequence"/>
</dbReference>
<dbReference type="GO" id="GO:0009289">
    <property type="term" value="C:pilus"/>
    <property type="evidence" value="ECO:0007669"/>
    <property type="project" value="InterPro"/>
</dbReference>
<dbReference type="SUPFAM" id="SSF49401">
    <property type="entry name" value="Bacterial adhesins"/>
    <property type="match status" value="1"/>
</dbReference>
<evidence type="ECO:0000313" key="3">
    <source>
        <dbReference type="Proteomes" id="UP000659047"/>
    </source>
</evidence>
<dbReference type="InterPro" id="IPR057010">
    <property type="entry name" value="MrpH_C"/>
</dbReference>
<dbReference type="InterPro" id="IPR036937">
    <property type="entry name" value="Adhesion_dom_fimbrial_sf"/>
</dbReference>
<evidence type="ECO:0000313" key="2">
    <source>
        <dbReference type="EMBL" id="MBK4714649.1"/>
    </source>
</evidence>
<dbReference type="EMBL" id="JAEPBH010000008">
    <property type="protein sequence ID" value="MBK4714649.1"/>
    <property type="molecule type" value="Genomic_DNA"/>
</dbReference>
<dbReference type="Gene3D" id="2.60.40.1090">
    <property type="entry name" value="Fimbrial-type adhesion domain"/>
    <property type="match status" value="1"/>
</dbReference>
<keyword evidence="3" id="KW-1185">Reference proteome</keyword>